<gene>
    <name evidence="2" type="ORF">UFOPK2872_01115</name>
</gene>
<dbReference type="EMBL" id="CAEZZM010000162">
    <property type="protein sequence ID" value="CAB4770255.1"/>
    <property type="molecule type" value="Genomic_DNA"/>
</dbReference>
<keyword evidence="1" id="KW-0812">Transmembrane</keyword>
<keyword evidence="1" id="KW-0472">Membrane</keyword>
<feature type="transmembrane region" description="Helical" evidence="1">
    <location>
        <begin position="103"/>
        <end position="123"/>
    </location>
</feature>
<organism evidence="2">
    <name type="scientific">freshwater metagenome</name>
    <dbReference type="NCBI Taxonomy" id="449393"/>
    <lineage>
        <taxon>unclassified sequences</taxon>
        <taxon>metagenomes</taxon>
        <taxon>ecological metagenomes</taxon>
    </lineage>
</organism>
<accession>A0A6J6VH74</accession>
<keyword evidence="1" id="KW-1133">Transmembrane helix</keyword>
<sequence length="182" mass="19785">MLFNIVSVMGSGMKTSKPLVFGPLLACMREVFVANQGHSHASVRGQVVEDIALGRLFKQVRVYLGTPSTCTFRMYPKGFSAVFSGFAKNIAAGAASVPIGRRVLIAAWCASLVGGVITSPWMYLASLVQVAVFAKRVGRFNPLVAALFPVHMLFFTVVVIKSFWDGVLRGGVRWSGRTIRTR</sequence>
<protein>
    <submittedName>
        <fullName evidence="2">Unannotated protein</fullName>
    </submittedName>
</protein>
<proteinExistence type="predicted"/>
<dbReference type="AlphaFoldDB" id="A0A6J6VH74"/>
<evidence type="ECO:0000256" key="1">
    <source>
        <dbReference type="SAM" id="Phobius"/>
    </source>
</evidence>
<evidence type="ECO:0000313" key="2">
    <source>
        <dbReference type="EMBL" id="CAB4770255.1"/>
    </source>
</evidence>
<reference evidence="2" key="1">
    <citation type="submission" date="2020-05" db="EMBL/GenBank/DDBJ databases">
        <authorList>
            <person name="Chiriac C."/>
            <person name="Salcher M."/>
            <person name="Ghai R."/>
            <person name="Kavagutti S V."/>
        </authorList>
    </citation>
    <scope>NUCLEOTIDE SEQUENCE</scope>
</reference>
<feature type="transmembrane region" description="Helical" evidence="1">
    <location>
        <begin position="143"/>
        <end position="164"/>
    </location>
</feature>
<name>A0A6J6VH74_9ZZZZ</name>